<sequence>MTRIRYDDYDAKYGLWPRRLLHVPSLTSYEWKPGNRYGGKTCPPYNTLSYTWGRFALKEHEMPGVGALPIRIEGRRSWKIPRIDPAHFTVDEFKAAVKLAGQAFSGLDNLQKDVKDMEEAFKMTVEFLWLDVACIDQEHAKTKLAEINRQAVIFQNSRSSCVWINHLTHDQLLTIQDFSTQLQFPANSKVANASHALQNWLDQWFGRLQHISKLLLPVKVDIEKGACISAPWFSSLWTLQEAYLRPNACVLPGNCLDVCPEQ</sequence>
<evidence type="ECO:0000259" key="1">
    <source>
        <dbReference type="PROSITE" id="PS51379"/>
    </source>
</evidence>
<evidence type="ECO:0000313" key="2">
    <source>
        <dbReference type="EMBL" id="KAK8042405.1"/>
    </source>
</evidence>
<proteinExistence type="predicted"/>
<dbReference type="PANTHER" id="PTHR24148">
    <property type="entry name" value="ANKYRIN REPEAT DOMAIN-CONTAINING PROTEIN 39 HOMOLOG-RELATED"/>
    <property type="match status" value="1"/>
</dbReference>
<dbReference type="PROSITE" id="PS51379">
    <property type="entry name" value="4FE4S_FER_2"/>
    <property type="match status" value="1"/>
</dbReference>
<dbReference type="GeneID" id="92097360"/>
<reference evidence="2 3" key="1">
    <citation type="submission" date="2023-01" db="EMBL/GenBank/DDBJ databases">
        <title>Analysis of 21 Apiospora genomes using comparative genomics revels a genus with tremendous synthesis potential of carbohydrate active enzymes and secondary metabolites.</title>
        <authorList>
            <person name="Sorensen T."/>
        </authorList>
    </citation>
    <scope>NUCLEOTIDE SEQUENCE [LARGE SCALE GENOMIC DNA]</scope>
    <source>
        <strain evidence="2 3">CBS 135458</strain>
    </source>
</reference>
<dbReference type="RefSeq" id="XP_066709258.1">
    <property type="nucleotide sequence ID" value="XM_066864297.1"/>
</dbReference>
<accession>A0ABR1T730</accession>
<dbReference type="InterPro" id="IPR017896">
    <property type="entry name" value="4Fe4S_Fe-S-bd"/>
</dbReference>
<evidence type="ECO:0000313" key="3">
    <source>
        <dbReference type="Proteomes" id="UP001480595"/>
    </source>
</evidence>
<organism evidence="2 3">
    <name type="scientific">Apiospora phragmitis</name>
    <dbReference type="NCBI Taxonomy" id="2905665"/>
    <lineage>
        <taxon>Eukaryota</taxon>
        <taxon>Fungi</taxon>
        <taxon>Dikarya</taxon>
        <taxon>Ascomycota</taxon>
        <taxon>Pezizomycotina</taxon>
        <taxon>Sordariomycetes</taxon>
        <taxon>Xylariomycetidae</taxon>
        <taxon>Amphisphaeriales</taxon>
        <taxon>Apiosporaceae</taxon>
        <taxon>Apiospora</taxon>
    </lineage>
</organism>
<comment type="caution">
    <text evidence="2">The sequence shown here is derived from an EMBL/GenBank/DDBJ whole genome shotgun (WGS) entry which is preliminary data.</text>
</comment>
<dbReference type="Pfam" id="PF06985">
    <property type="entry name" value="HET"/>
    <property type="match status" value="1"/>
</dbReference>
<gene>
    <name evidence="2" type="ORF">PG994_012888</name>
</gene>
<dbReference type="InterPro" id="IPR010730">
    <property type="entry name" value="HET"/>
</dbReference>
<dbReference type="PANTHER" id="PTHR24148:SF64">
    <property type="entry name" value="HETEROKARYON INCOMPATIBILITY DOMAIN-CONTAINING PROTEIN"/>
    <property type="match status" value="1"/>
</dbReference>
<dbReference type="EMBL" id="JAQQWL010000013">
    <property type="protein sequence ID" value="KAK8042405.1"/>
    <property type="molecule type" value="Genomic_DNA"/>
</dbReference>
<dbReference type="Proteomes" id="UP001480595">
    <property type="component" value="Unassembled WGS sequence"/>
</dbReference>
<dbReference type="InterPro" id="IPR052895">
    <property type="entry name" value="HetReg/Transcr_Mod"/>
</dbReference>
<name>A0ABR1T730_9PEZI</name>
<feature type="domain" description="4Fe-4S ferredoxin-type" evidence="1">
    <location>
        <begin position="240"/>
        <end position="262"/>
    </location>
</feature>
<protein>
    <recommendedName>
        <fullName evidence="1">4Fe-4S ferredoxin-type domain-containing protein</fullName>
    </recommendedName>
</protein>
<keyword evidence="3" id="KW-1185">Reference proteome</keyword>